<keyword evidence="5" id="KW-1133">Transmembrane helix</keyword>
<protein>
    <recommendedName>
        <fullName evidence="10">FCP1 homology domain-containing protein</fullName>
    </recommendedName>
</protein>
<dbReference type="SMART" id="SM00577">
    <property type="entry name" value="CPDc"/>
    <property type="match status" value="1"/>
</dbReference>
<feature type="compositionally biased region" description="Polar residues" evidence="9">
    <location>
        <begin position="141"/>
        <end position="172"/>
    </location>
</feature>
<dbReference type="Gene3D" id="3.40.50.1000">
    <property type="entry name" value="HAD superfamily/HAD-like"/>
    <property type="match status" value="2"/>
</dbReference>
<evidence type="ECO:0000256" key="3">
    <source>
        <dbReference type="ARBA" id="ARBA00022692"/>
    </source>
</evidence>
<organism evidence="11 12">
    <name type="scientific">Scytalidium lignicola</name>
    <name type="common">Hyphomycete</name>
    <dbReference type="NCBI Taxonomy" id="5539"/>
    <lineage>
        <taxon>Eukaryota</taxon>
        <taxon>Fungi</taxon>
        <taxon>Dikarya</taxon>
        <taxon>Ascomycota</taxon>
        <taxon>Pezizomycotina</taxon>
        <taxon>Leotiomycetes</taxon>
        <taxon>Leotiomycetes incertae sedis</taxon>
        <taxon>Scytalidium</taxon>
    </lineage>
</organism>
<keyword evidence="3" id="KW-0812">Transmembrane</keyword>
<evidence type="ECO:0000259" key="10">
    <source>
        <dbReference type="PROSITE" id="PS50969"/>
    </source>
</evidence>
<dbReference type="InterPro" id="IPR023214">
    <property type="entry name" value="HAD_sf"/>
</dbReference>
<dbReference type="CDD" id="cd07521">
    <property type="entry name" value="HAD_FCP1-like"/>
    <property type="match status" value="1"/>
</dbReference>
<feature type="domain" description="FCP1 homology" evidence="10">
    <location>
        <begin position="350"/>
        <end position="514"/>
    </location>
</feature>
<feature type="compositionally biased region" description="Basic and acidic residues" evidence="9">
    <location>
        <begin position="559"/>
        <end position="568"/>
    </location>
</feature>
<evidence type="ECO:0000256" key="2">
    <source>
        <dbReference type="ARBA" id="ARBA00022448"/>
    </source>
</evidence>
<keyword evidence="2" id="KW-0813">Transport</keyword>
<evidence type="ECO:0000313" key="12">
    <source>
        <dbReference type="Proteomes" id="UP000258309"/>
    </source>
</evidence>
<feature type="region of interest" description="Disordered" evidence="9">
    <location>
        <begin position="518"/>
        <end position="584"/>
    </location>
</feature>
<keyword evidence="12" id="KW-1185">Reference proteome</keyword>
<feature type="compositionally biased region" description="Polar residues" evidence="9">
    <location>
        <begin position="1"/>
        <end position="20"/>
    </location>
</feature>
<feature type="region of interest" description="Disordered" evidence="9">
    <location>
        <begin position="628"/>
        <end position="655"/>
    </location>
</feature>
<evidence type="ECO:0000313" key="11">
    <source>
        <dbReference type="EMBL" id="RFU33299.1"/>
    </source>
</evidence>
<comment type="caution">
    <text evidence="11">The sequence shown here is derived from an EMBL/GenBank/DDBJ whole genome shotgun (WGS) entry which is preliminary data.</text>
</comment>
<sequence>MSNEVAQPTEQDLTRSNSSEAVKGARPPALDTSSITSHTQIPKPLSQDQTTAQNTASTEESDRTILPGSQPERELDSEEAPEVPQKDRTFLRVPSRSSSNKIQPSPTSTGLSGATVGDPRASFGGRSKESKGSVLGRRRNGSTSSSKMSITPQGQSAGNPGNQNPQTSTHATSRAAKKSFLSFLNCCSVPDHANTPDSDEGKIEANKVTKLPISGRPATASTPEPLRLDHQAGNAGQFTSEKVPLPTDSTQDRKAAAIKPQLGKGGQTGTNGAATHQSADINDQPLPELPKEAEPASVGPSSVEPNQPVVVQEPAPKDSLDRTQKSVDNEASEGRSEGDDDTQMEDSEPESSEKQDIALPAPPNVIPHLPQPPSEHPEPPAASDELIPAESSEPKQQFLLPPIAPRFQGKKCLVLDLDETLVHSSFKYGDPLLDQLDIHHVVHHRLFRESCYNHQGNYVKDLSQVGRDLKETIIIDNSPTSYIFHPQHAVPISSWFSDAHDNELLDLIPVLEDLAGSQVRDSSPRPSSPVNSPAVGSGIGRPSSPTPPGGPKTAIRRRAAADQKDKLANARPSSTRAAGAGGSSSTMLRLYTDESPGLKVDPVVVLVLSLVFIFSVVALHNSLARKCTEGSGLGEERRGEKEEMDKGMGDGGERHRATGLDKRVLSCNIRPTKTYGAKDTGCANVLLLIGICLQNLLQQPTLCEAYFAPWHGRRMPTGTIQQDSVASNADVPAEAKLKLRYLTTAHDY</sequence>
<feature type="compositionally biased region" description="Basic and acidic residues" evidence="9">
    <location>
        <begin position="634"/>
        <end position="655"/>
    </location>
</feature>
<dbReference type="InterPro" id="IPR016482">
    <property type="entry name" value="SecG/Sec61-beta/Sbh"/>
</dbReference>
<feature type="compositionally biased region" description="Polar residues" evidence="9">
    <location>
        <begin position="31"/>
        <end position="58"/>
    </location>
</feature>
<dbReference type="EMBL" id="NCSJ02000038">
    <property type="protein sequence ID" value="RFU33299.1"/>
    <property type="molecule type" value="Genomic_DNA"/>
</dbReference>
<proteinExistence type="inferred from homology"/>
<comment type="similarity">
    <text evidence="1">Belongs to the SEC61-beta family.</text>
</comment>
<dbReference type="AlphaFoldDB" id="A0A3E2HIQ1"/>
<dbReference type="GO" id="GO:0012505">
    <property type="term" value="C:endomembrane system"/>
    <property type="evidence" value="ECO:0007669"/>
    <property type="project" value="UniProtKB-SubCell"/>
</dbReference>
<evidence type="ECO:0000256" key="1">
    <source>
        <dbReference type="ARBA" id="ARBA00006103"/>
    </source>
</evidence>
<dbReference type="SUPFAM" id="SSF56784">
    <property type="entry name" value="HAD-like"/>
    <property type="match status" value="1"/>
</dbReference>
<dbReference type="Pfam" id="PF03911">
    <property type="entry name" value="Sec61_beta"/>
    <property type="match status" value="1"/>
</dbReference>
<dbReference type="InterPro" id="IPR036412">
    <property type="entry name" value="HAD-like_sf"/>
</dbReference>
<evidence type="ECO:0000256" key="8">
    <source>
        <dbReference type="ARBA" id="ARBA00037847"/>
    </source>
</evidence>
<feature type="compositionally biased region" description="Basic and acidic residues" evidence="9">
    <location>
        <begin position="315"/>
        <end position="337"/>
    </location>
</feature>
<reference evidence="11 12" key="1">
    <citation type="submission" date="2018-05" db="EMBL/GenBank/DDBJ databases">
        <title>Draft genome sequence of Scytalidium lignicola DSM 105466, a ubiquitous saprotrophic fungus.</title>
        <authorList>
            <person name="Buettner E."/>
            <person name="Gebauer A.M."/>
            <person name="Hofrichter M."/>
            <person name="Liers C."/>
            <person name="Kellner H."/>
        </authorList>
    </citation>
    <scope>NUCLEOTIDE SEQUENCE [LARGE SCALE GENOMIC DNA]</scope>
    <source>
        <strain evidence="11 12">DSM 105466</strain>
    </source>
</reference>
<evidence type="ECO:0000256" key="4">
    <source>
        <dbReference type="ARBA" id="ARBA00022927"/>
    </source>
</evidence>
<feature type="non-terminal residue" evidence="11">
    <location>
        <position position="748"/>
    </location>
</feature>
<dbReference type="Proteomes" id="UP000258309">
    <property type="component" value="Unassembled WGS sequence"/>
</dbReference>
<evidence type="ECO:0000256" key="5">
    <source>
        <dbReference type="ARBA" id="ARBA00022989"/>
    </source>
</evidence>
<dbReference type="STRING" id="5539.A0A3E2HIQ1"/>
<accession>A0A3E2HIQ1</accession>
<dbReference type="Pfam" id="PF03031">
    <property type="entry name" value="NIF"/>
    <property type="match status" value="1"/>
</dbReference>
<evidence type="ECO:0000256" key="7">
    <source>
        <dbReference type="ARBA" id="ARBA00023136"/>
    </source>
</evidence>
<dbReference type="OrthoDB" id="277011at2759"/>
<keyword evidence="4" id="KW-0653">Protein transport</keyword>
<feature type="compositionally biased region" description="Low complexity" evidence="9">
    <location>
        <begin position="524"/>
        <end position="533"/>
    </location>
</feature>
<evidence type="ECO:0000256" key="9">
    <source>
        <dbReference type="SAM" id="MobiDB-lite"/>
    </source>
</evidence>
<feature type="compositionally biased region" description="Low complexity" evidence="9">
    <location>
        <begin position="300"/>
        <end position="314"/>
    </location>
</feature>
<dbReference type="InterPro" id="IPR050365">
    <property type="entry name" value="TIM50"/>
</dbReference>
<feature type="compositionally biased region" description="Polar residues" evidence="9">
    <location>
        <begin position="270"/>
        <end position="281"/>
    </location>
</feature>
<keyword evidence="6" id="KW-0811">Translocation</keyword>
<comment type="subcellular location">
    <subcellularLocation>
        <location evidence="8">Endomembrane system</location>
        <topology evidence="8">Single-pass membrane protein</topology>
    </subcellularLocation>
</comment>
<feature type="region of interest" description="Disordered" evidence="9">
    <location>
        <begin position="187"/>
        <end position="393"/>
    </location>
</feature>
<feature type="compositionally biased region" description="Pro residues" evidence="9">
    <location>
        <begin position="360"/>
        <end position="374"/>
    </location>
</feature>
<dbReference type="OMA" id="HAHDEIT"/>
<dbReference type="InterPro" id="IPR004274">
    <property type="entry name" value="FCP1_dom"/>
</dbReference>
<dbReference type="PROSITE" id="PS50969">
    <property type="entry name" value="FCP1"/>
    <property type="match status" value="1"/>
</dbReference>
<feature type="non-terminal residue" evidence="11">
    <location>
        <position position="1"/>
    </location>
</feature>
<feature type="region of interest" description="Disordered" evidence="9">
    <location>
        <begin position="1"/>
        <end position="175"/>
    </location>
</feature>
<evidence type="ECO:0000256" key="6">
    <source>
        <dbReference type="ARBA" id="ARBA00023010"/>
    </source>
</evidence>
<feature type="compositionally biased region" description="Acidic residues" evidence="9">
    <location>
        <begin position="338"/>
        <end position="350"/>
    </location>
</feature>
<name>A0A3E2HIQ1_SCYLI</name>
<gene>
    <name evidence="11" type="ORF">B7463_g3079</name>
</gene>
<keyword evidence="7" id="KW-0472">Membrane</keyword>
<feature type="compositionally biased region" description="Polar residues" evidence="9">
    <location>
        <begin position="95"/>
        <end position="112"/>
    </location>
</feature>
<dbReference type="GO" id="GO:0015031">
    <property type="term" value="P:protein transport"/>
    <property type="evidence" value="ECO:0007669"/>
    <property type="project" value="UniProtKB-KW"/>
</dbReference>
<dbReference type="PANTHER" id="PTHR12210">
    <property type="entry name" value="DULLARD PROTEIN PHOSPHATASE"/>
    <property type="match status" value="1"/>
</dbReference>